<reference evidence="9" key="1">
    <citation type="submission" date="2011-04" db="EMBL/GenBank/DDBJ databases">
        <title>The complete genome of Treponema brennaborense DSM 12168.</title>
        <authorList>
            <person name="Lucas S."/>
            <person name="Han J."/>
            <person name="Lapidus A."/>
            <person name="Bruce D."/>
            <person name="Goodwin L."/>
            <person name="Pitluck S."/>
            <person name="Peters L."/>
            <person name="Kyrpides N."/>
            <person name="Mavromatis K."/>
            <person name="Ivanova N."/>
            <person name="Mikhailova N."/>
            <person name="Pagani I."/>
            <person name="Teshima H."/>
            <person name="Detter J.C."/>
            <person name="Tapia R."/>
            <person name="Han C."/>
            <person name="Land M."/>
            <person name="Hauser L."/>
            <person name="Markowitz V."/>
            <person name="Cheng J.-F."/>
            <person name="Hugenholtz P."/>
            <person name="Woyke T."/>
            <person name="Wu D."/>
            <person name="Gronow S."/>
            <person name="Wellnitz S."/>
            <person name="Brambilla E."/>
            <person name="Klenk H.-P."/>
            <person name="Eisen J.A."/>
        </authorList>
    </citation>
    <scope>NUCLEOTIDE SEQUENCE [LARGE SCALE GENOMIC DNA]</scope>
    <source>
        <strain evidence="9">DSM 12168 / CIP 105900 / DD5/3</strain>
    </source>
</reference>
<feature type="active site" description="Nucleophile" evidence="5">
    <location>
        <position position="38"/>
    </location>
</feature>
<accession>F4LJE1</accession>
<evidence type="ECO:0000256" key="5">
    <source>
        <dbReference type="HAMAP-Rule" id="MF_01080"/>
    </source>
</evidence>
<evidence type="ECO:0000256" key="2">
    <source>
        <dbReference type="ARBA" id="ARBA00005642"/>
    </source>
</evidence>
<comment type="catalytic activity">
    <reaction evidence="1 5">
        <text>uridine(55) in tRNA = pseudouridine(55) in tRNA</text>
        <dbReference type="Rhea" id="RHEA:42532"/>
        <dbReference type="Rhea" id="RHEA-COMP:10101"/>
        <dbReference type="Rhea" id="RHEA-COMP:10102"/>
        <dbReference type="ChEBI" id="CHEBI:65314"/>
        <dbReference type="ChEBI" id="CHEBI:65315"/>
        <dbReference type="EC" id="5.4.99.25"/>
    </reaction>
</comment>
<gene>
    <name evidence="5" type="primary">truB</name>
    <name evidence="8" type="ordered locus">Trebr_1968</name>
</gene>
<dbReference type="KEGG" id="tbe:Trebr_1968"/>
<proteinExistence type="inferred from homology"/>
<comment type="function">
    <text evidence="5">Responsible for synthesis of pseudouridine from uracil-55 in the psi GC loop of transfer RNAs.</text>
</comment>
<dbReference type="CDD" id="cd02573">
    <property type="entry name" value="PseudoU_synth_EcTruB"/>
    <property type="match status" value="1"/>
</dbReference>
<evidence type="ECO:0000259" key="7">
    <source>
        <dbReference type="Pfam" id="PF16198"/>
    </source>
</evidence>
<evidence type="ECO:0000259" key="6">
    <source>
        <dbReference type="Pfam" id="PF01509"/>
    </source>
</evidence>
<dbReference type="Pfam" id="PF16198">
    <property type="entry name" value="TruB_C_2"/>
    <property type="match status" value="1"/>
</dbReference>
<feature type="domain" description="tRNA pseudouridylate synthase B C-terminal" evidence="7">
    <location>
        <begin position="170"/>
        <end position="210"/>
    </location>
</feature>
<dbReference type="STRING" id="906968.Trebr_1968"/>
<evidence type="ECO:0000256" key="1">
    <source>
        <dbReference type="ARBA" id="ARBA00000385"/>
    </source>
</evidence>
<dbReference type="InterPro" id="IPR032819">
    <property type="entry name" value="TruB_C"/>
</dbReference>
<dbReference type="EMBL" id="CP002696">
    <property type="protein sequence ID" value="AEE17386.1"/>
    <property type="molecule type" value="Genomic_DNA"/>
</dbReference>
<name>F4LJE1_TREBD</name>
<dbReference type="PANTHER" id="PTHR13767:SF2">
    <property type="entry name" value="PSEUDOURIDYLATE SYNTHASE TRUB1"/>
    <property type="match status" value="1"/>
</dbReference>
<organism evidence="8 9">
    <name type="scientific">Treponema brennaborense (strain DSM 12168 / CIP 105900 / DD5/3)</name>
    <dbReference type="NCBI Taxonomy" id="906968"/>
    <lineage>
        <taxon>Bacteria</taxon>
        <taxon>Pseudomonadati</taxon>
        <taxon>Spirochaetota</taxon>
        <taxon>Spirochaetia</taxon>
        <taxon>Spirochaetales</taxon>
        <taxon>Treponemataceae</taxon>
        <taxon>Treponema</taxon>
    </lineage>
</organism>
<dbReference type="InterPro" id="IPR020103">
    <property type="entry name" value="PsdUridine_synth_cat_dom_sf"/>
</dbReference>
<keyword evidence="9" id="KW-1185">Reference proteome</keyword>
<keyword evidence="4 5" id="KW-0413">Isomerase</keyword>
<feature type="domain" description="Pseudouridine synthase II N-terminal" evidence="6">
    <location>
        <begin position="23"/>
        <end position="169"/>
    </location>
</feature>
<evidence type="ECO:0000256" key="3">
    <source>
        <dbReference type="ARBA" id="ARBA00022694"/>
    </source>
</evidence>
<dbReference type="GO" id="GO:0003723">
    <property type="term" value="F:RNA binding"/>
    <property type="evidence" value="ECO:0007669"/>
    <property type="project" value="InterPro"/>
</dbReference>
<dbReference type="GO" id="GO:0160148">
    <property type="term" value="F:tRNA pseudouridine(55) synthase activity"/>
    <property type="evidence" value="ECO:0007669"/>
    <property type="project" value="UniProtKB-EC"/>
</dbReference>
<dbReference type="InterPro" id="IPR014780">
    <property type="entry name" value="tRNA_psdUridine_synth_TruB"/>
</dbReference>
<protein>
    <recommendedName>
        <fullName evidence="5">tRNA pseudouridine synthase B</fullName>
        <ecNumber evidence="5">5.4.99.25</ecNumber>
    </recommendedName>
    <alternativeName>
        <fullName evidence="5">tRNA pseudouridine(55) synthase</fullName>
        <shortName evidence="5">Psi55 synthase</shortName>
    </alternativeName>
    <alternativeName>
        <fullName evidence="5">tRNA pseudouridylate synthase</fullName>
    </alternativeName>
    <alternativeName>
        <fullName evidence="5">tRNA-uridine isomerase</fullName>
    </alternativeName>
</protein>
<dbReference type="Gene3D" id="3.30.2350.10">
    <property type="entry name" value="Pseudouridine synthase"/>
    <property type="match status" value="1"/>
</dbReference>
<evidence type="ECO:0000256" key="4">
    <source>
        <dbReference type="ARBA" id="ARBA00023235"/>
    </source>
</evidence>
<dbReference type="GO" id="GO:0031119">
    <property type="term" value="P:tRNA pseudouridine synthesis"/>
    <property type="evidence" value="ECO:0007669"/>
    <property type="project" value="UniProtKB-UniRule"/>
</dbReference>
<dbReference type="RefSeq" id="WP_013759090.1">
    <property type="nucleotide sequence ID" value="NC_015500.1"/>
</dbReference>
<dbReference type="HOGENOM" id="CLU_032087_0_0_12"/>
<dbReference type="GO" id="GO:1990481">
    <property type="term" value="P:mRNA pseudouridine synthesis"/>
    <property type="evidence" value="ECO:0007669"/>
    <property type="project" value="TreeGrafter"/>
</dbReference>
<dbReference type="PANTHER" id="PTHR13767">
    <property type="entry name" value="TRNA-PSEUDOURIDINE SYNTHASE"/>
    <property type="match status" value="1"/>
</dbReference>
<dbReference type="HAMAP" id="MF_01080">
    <property type="entry name" value="TruB_bact"/>
    <property type="match status" value="1"/>
</dbReference>
<dbReference type="InterPro" id="IPR002501">
    <property type="entry name" value="PsdUridine_synth_N"/>
</dbReference>
<evidence type="ECO:0000313" key="8">
    <source>
        <dbReference type="EMBL" id="AEE17386.1"/>
    </source>
</evidence>
<evidence type="ECO:0000313" key="9">
    <source>
        <dbReference type="Proteomes" id="UP000006546"/>
    </source>
</evidence>
<dbReference type="Proteomes" id="UP000006546">
    <property type="component" value="Chromosome"/>
</dbReference>
<dbReference type="Pfam" id="PF01509">
    <property type="entry name" value="TruB_N"/>
    <property type="match status" value="1"/>
</dbReference>
<dbReference type="AlphaFoldDB" id="F4LJE1"/>
<comment type="similarity">
    <text evidence="2 5">Belongs to the pseudouridine synthase TruB family. Type 1 subfamily.</text>
</comment>
<dbReference type="EC" id="5.4.99.25" evidence="5"/>
<dbReference type="eggNOG" id="COG0130">
    <property type="taxonomic scope" value="Bacteria"/>
</dbReference>
<keyword evidence="3 5" id="KW-0819">tRNA processing</keyword>
<dbReference type="SUPFAM" id="SSF55120">
    <property type="entry name" value="Pseudouridine synthase"/>
    <property type="match status" value="1"/>
</dbReference>
<sequence>MSGVLLYAKRPGPTSFASLGAVKKALGTGKVGHTGTLDSFAEGLLVVLAGKMTRLVSHITAFDKTYQAVIRFGTETDTLDPGGTVVESAPIPSLSELERVLPRFTGTISQVPPAYSAVHVDGKRASDVIRCGGSVTLSARSVAIRSLRLLDFAGGCALIEVSCSKGTYVRSLARDIAREAGSRAHLAALRRTAVGPFRLEDAVFSDTLAPFTVATESAAAVRSQPCPDSELADICRSLRAFTPETAQACGFYPVTVCSEHAGSYVNGRSLQNEWFVPFRPEQSCAAGGGRFAAADPAVAVDTDFAVFYGDGSFAGIVRRGGGRLSYGFVIQPGDFHA</sequence>
<dbReference type="NCBIfam" id="TIGR00431">
    <property type="entry name" value="TruB"/>
    <property type="match status" value="1"/>
</dbReference>